<dbReference type="InterPro" id="IPR000595">
    <property type="entry name" value="cNMP-bd_dom"/>
</dbReference>
<dbReference type="Pfam" id="PF13545">
    <property type="entry name" value="HTH_Crp_2"/>
    <property type="match status" value="1"/>
</dbReference>
<dbReference type="SUPFAM" id="SSF51206">
    <property type="entry name" value="cAMP-binding domain-like"/>
    <property type="match status" value="1"/>
</dbReference>
<dbReference type="InterPro" id="IPR012318">
    <property type="entry name" value="HTH_CRP"/>
</dbReference>
<evidence type="ECO:0000256" key="2">
    <source>
        <dbReference type="ARBA" id="ARBA00023125"/>
    </source>
</evidence>
<dbReference type="Gene3D" id="1.10.10.10">
    <property type="entry name" value="Winged helix-like DNA-binding domain superfamily/Winged helix DNA-binding domain"/>
    <property type="match status" value="1"/>
</dbReference>
<evidence type="ECO:0000259" key="5">
    <source>
        <dbReference type="PROSITE" id="PS50042"/>
    </source>
</evidence>
<evidence type="ECO:0000256" key="3">
    <source>
        <dbReference type="ARBA" id="ARBA00023159"/>
    </source>
</evidence>
<keyword evidence="3" id="KW-0010">Activator</keyword>
<reference evidence="6 7" key="1">
    <citation type="submission" date="2020-03" db="EMBL/GenBank/DDBJ databases">
        <title>Soil Listeria distribution.</title>
        <authorList>
            <person name="Liao J."/>
            <person name="Wiedmann M."/>
        </authorList>
    </citation>
    <scope>NUCLEOTIDE SEQUENCE [LARGE SCALE GENOMIC DNA]</scope>
    <source>
        <strain evidence="6 7">FSL L7-1560</strain>
    </source>
</reference>
<proteinExistence type="predicted"/>
<sequence length="233" mass="27734">MYLKETLDQFASPANILKLLKKDLTFNKHCIQERLEINTVIKADRERKYVYVIVEGFMKFIFEGIHKQEFIFIIERGSFPVLPIYSEDIPIYSKIIALTDVVWWRIDFQFFKKMMALEDTRNYVMLHQLAETRRKLYFIAIKEKLSARDSIYFSLNEMINFGIRISANTMELPKFLTYQELANFANTSKSYTSKVLAELREEGILDSQKKTWRINDIQQVKKLIDVTKLRPFL</sequence>
<evidence type="ECO:0000256" key="4">
    <source>
        <dbReference type="ARBA" id="ARBA00023163"/>
    </source>
</evidence>
<dbReference type="InterPro" id="IPR014710">
    <property type="entry name" value="RmlC-like_jellyroll"/>
</dbReference>
<keyword evidence="1" id="KW-0805">Transcription regulation</keyword>
<comment type="caution">
    <text evidence="6">The sequence shown here is derived from an EMBL/GenBank/DDBJ whole genome shotgun (WGS) entry which is preliminary data.</text>
</comment>
<protein>
    <submittedName>
        <fullName evidence="6">Crp/Fnr family transcriptional regulator</fullName>
    </submittedName>
</protein>
<name>A0A7X1C5X1_LISSE</name>
<dbReference type="InterPro" id="IPR036390">
    <property type="entry name" value="WH_DNA-bd_sf"/>
</dbReference>
<dbReference type="AlphaFoldDB" id="A0A7X1C5X1"/>
<dbReference type="Proteomes" id="UP000523362">
    <property type="component" value="Unassembled WGS sequence"/>
</dbReference>
<gene>
    <name evidence="6" type="ORF">HB897_05205</name>
</gene>
<evidence type="ECO:0000313" key="6">
    <source>
        <dbReference type="EMBL" id="MBC1485627.1"/>
    </source>
</evidence>
<dbReference type="InterPro" id="IPR018490">
    <property type="entry name" value="cNMP-bd_dom_sf"/>
</dbReference>
<dbReference type="Gene3D" id="2.60.120.10">
    <property type="entry name" value="Jelly Rolls"/>
    <property type="match status" value="1"/>
</dbReference>
<dbReference type="PROSITE" id="PS50042">
    <property type="entry name" value="CNMP_BINDING_3"/>
    <property type="match status" value="1"/>
</dbReference>
<dbReference type="EMBL" id="JAARRG010000002">
    <property type="protein sequence ID" value="MBC1485627.1"/>
    <property type="molecule type" value="Genomic_DNA"/>
</dbReference>
<dbReference type="SUPFAM" id="SSF46785">
    <property type="entry name" value="Winged helix' DNA-binding domain"/>
    <property type="match status" value="1"/>
</dbReference>
<evidence type="ECO:0000256" key="1">
    <source>
        <dbReference type="ARBA" id="ARBA00023015"/>
    </source>
</evidence>
<feature type="domain" description="Cyclic nucleotide-binding" evidence="5">
    <location>
        <begin position="38"/>
        <end position="132"/>
    </location>
</feature>
<dbReference type="RefSeq" id="WP_185383466.1">
    <property type="nucleotide sequence ID" value="NZ_CP124262.1"/>
</dbReference>
<dbReference type="GO" id="GO:0006355">
    <property type="term" value="P:regulation of DNA-templated transcription"/>
    <property type="evidence" value="ECO:0007669"/>
    <property type="project" value="InterPro"/>
</dbReference>
<dbReference type="InterPro" id="IPR036388">
    <property type="entry name" value="WH-like_DNA-bd_sf"/>
</dbReference>
<keyword evidence="4" id="KW-0804">Transcription</keyword>
<accession>A0A7X1C5X1</accession>
<evidence type="ECO:0000313" key="7">
    <source>
        <dbReference type="Proteomes" id="UP000523362"/>
    </source>
</evidence>
<organism evidence="6 7">
    <name type="scientific">Listeria seeligeri</name>
    <dbReference type="NCBI Taxonomy" id="1640"/>
    <lineage>
        <taxon>Bacteria</taxon>
        <taxon>Bacillati</taxon>
        <taxon>Bacillota</taxon>
        <taxon>Bacilli</taxon>
        <taxon>Bacillales</taxon>
        <taxon>Listeriaceae</taxon>
        <taxon>Listeria</taxon>
    </lineage>
</organism>
<keyword evidence="2" id="KW-0238">DNA-binding</keyword>
<dbReference type="GO" id="GO:0003677">
    <property type="term" value="F:DNA binding"/>
    <property type="evidence" value="ECO:0007669"/>
    <property type="project" value="UniProtKB-KW"/>
</dbReference>